<reference evidence="2 3" key="1">
    <citation type="submission" date="2014-11" db="EMBL/GenBank/DDBJ databases">
        <authorList>
            <person name="Zhu J."/>
            <person name="Qi W."/>
            <person name="Song R."/>
        </authorList>
    </citation>
    <scope>NUCLEOTIDE SEQUENCE [LARGE SCALE GENOMIC DNA]</scope>
</reference>
<keyword evidence="3" id="KW-1185">Reference proteome</keyword>
<accession>A0A0G4GXY9</accession>
<dbReference type="InParanoid" id="A0A0G4GXY9"/>
<feature type="compositionally biased region" description="Pro residues" evidence="1">
    <location>
        <begin position="178"/>
        <end position="187"/>
    </location>
</feature>
<feature type="compositionally biased region" description="Basic residues" evidence="1">
    <location>
        <begin position="248"/>
        <end position="257"/>
    </location>
</feature>
<gene>
    <name evidence="2" type="ORF">Vbra_19041</name>
</gene>
<dbReference type="EMBL" id="CDMY01000869">
    <property type="protein sequence ID" value="CEM35965.1"/>
    <property type="molecule type" value="Genomic_DNA"/>
</dbReference>
<evidence type="ECO:0000256" key="1">
    <source>
        <dbReference type="SAM" id="MobiDB-lite"/>
    </source>
</evidence>
<evidence type="ECO:0000313" key="3">
    <source>
        <dbReference type="Proteomes" id="UP000041254"/>
    </source>
</evidence>
<name>A0A0G4GXY9_VITBC</name>
<feature type="region of interest" description="Disordered" evidence="1">
    <location>
        <begin position="174"/>
        <end position="217"/>
    </location>
</feature>
<organism evidence="2 3">
    <name type="scientific">Vitrella brassicaformis (strain CCMP3155)</name>
    <dbReference type="NCBI Taxonomy" id="1169540"/>
    <lineage>
        <taxon>Eukaryota</taxon>
        <taxon>Sar</taxon>
        <taxon>Alveolata</taxon>
        <taxon>Colpodellida</taxon>
        <taxon>Vitrellaceae</taxon>
        <taxon>Vitrella</taxon>
    </lineage>
</organism>
<protein>
    <submittedName>
        <fullName evidence="2">Uncharacterized protein</fullName>
    </submittedName>
</protein>
<evidence type="ECO:0000313" key="2">
    <source>
        <dbReference type="EMBL" id="CEM35965.1"/>
    </source>
</evidence>
<dbReference type="AlphaFoldDB" id="A0A0G4GXY9"/>
<proteinExistence type="predicted"/>
<dbReference type="Proteomes" id="UP000041254">
    <property type="component" value="Unassembled WGS sequence"/>
</dbReference>
<dbReference type="VEuPathDB" id="CryptoDB:Vbra_19041"/>
<feature type="region of interest" description="Disordered" evidence="1">
    <location>
        <begin position="236"/>
        <end position="313"/>
    </location>
</feature>
<feature type="compositionally biased region" description="Basic and acidic residues" evidence="1">
    <location>
        <begin position="206"/>
        <end position="216"/>
    </location>
</feature>
<sequence length="381" mass="41796">MAASASSAHTSSSCMSRCPHFLRITTEHGGEDVSDESWGSLIVWVDSSDTNARLFSRSALRVKQIRMEAVPYCSPFAGKIAGVDVFMGDSDRTAMQMETVKVDKLMGMLERKRKDFAIDDAVVLKRDMFYYHAPNERSSTYGVYLPVRNKQEPYNTAYIHQYCPPSVKGLSPVVTEPLPAPLPPSPPHKADKTPSRHPSSHQPVSMHEKGEGRTDMMDVDELGGDVLMGMGMGAGHFMSADTSNRTSAHGKKRHSQHPRPSGQASHPRATGQPGTTNHRMSTGGVGMTTPSRLPPLAQARQHRRDSGMAVDSKKRPSVEVVSVDDDAFDAYVPQKVDVVVEKDTSTGLPFMGGGRSSKRLRGERMVHIELGDHGNIYAQRR</sequence>